<name>A0ACB6ZFH9_THEGA</name>
<proteinExistence type="predicted"/>
<protein>
    <submittedName>
        <fullName evidence="1">Uncharacterized protein</fullName>
    </submittedName>
</protein>
<reference evidence="1" key="1">
    <citation type="submission" date="2019-10" db="EMBL/GenBank/DDBJ databases">
        <authorList>
            <consortium name="DOE Joint Genome Institute"/>
            <person name="Kuo A."/>
            <person name="Miyauchi S."/>
            <person name="Kiss E."/>
            <person name="Drula E."/>
            <person name="Kohler A."/>
            <person name="Sanchez-Garcia M."/>
            <person name="Andreopoulos B."/>
            <person name="Barry K.W."/>
            <person name="Bonito G."/>
            <person name="Buee M."/>
            <person name="Carver A."/>
            <person name="Chen C."/>
            <person name="Cichocki N."/>
            <person name="Clum A."/>
            <person name="Culley D."/>
            <person name="Crous P.W."/>
            <person name="Fauchery L."/>
            <person name="Girlanda M."/>
            <person name="Hayes R."/>
            <person name="Keri Z."/>
            <person name="Labutti K."/>
            <person name="Lipzen A."/>
            <person name="Lombard V."/>
            <person name="Magnuson J."/>
            <person name="Maillard F."/>
            <person name="Morin E."/>
            <person name="Murat C."/>
            <person name="Nolan M."/>
            <person name="Ohm R."/>
            <person name="Pangilinan J."/>
            <person name="Pereira M."/>
            <person name="Perotto S."/>
            <person name="Peter M."/>
            <person name="Riley R."/>
            <person name="Sitrit Y."/>
            <person name="Stielow B."/>
            <person name="Szollosi G."/>
            <person name="Zifcakova L."/>
            <person name="Stursova M."/>
            <person name="Spatafora J.W."/>
            <person name="Tedersoo L."/>
            <person name="Vaario L.-M."/>
            <person name="Yamada A."/>
            <person name="Yan M."/>
            <person name="Wang P."/>
            <person name="Xu J."/>
            <person name="Bruns T."/>
            <person name="Baldrian P."/>
            <person name="Vilgalys R."/>
            <person name="Henrissat B."/>
            <person name="Grigoriev I.V."/>
            <person name="Hibbett D."/>
            <person name="Nagy L.G."/>
            <person name="Martin F.M."/>
        </authorList>
    </citation>
    <scope>NUCLEOTIDE SEQUENCE</scope>
    <source>
        <strain evidence="1">P2</strain>
    </source>
</reference>
<evidence type="ECO:0000313" key="2">
    <source>
        <dbReference type="Proteomes" id="UP000886501"/>
    </source>
</evidence>
<comment type="caution">
    <text evidence="1">The sequence shown here is derived from an EMBL/GenBank/DDBJ whole genome shotgun (WGS) entry which is preliminary data.</text>
</comment>
<organism evidence="1 2">
    <name type="scientific">Thelephora ganbajun</name>
    <name type="common">Ganba fungus</name>
    <dbReference type="NCBI Taxonomy" id="370292"/>
    <lineage>
        <taxon>Eukaryota</taxon>
        <taxon>Fungi</taxon>
        <taxon>Dikarya</taxon>
        <taxon>Basidiomycota</taxon>
        <taxon>Agaricomycotina</taxon>
        <taxon>Agaricomycetes</taxon>
        <taxon>Thelephorales</taxon>
        <taxon>Thelephoraceae</taxon>
        <taxon>Thelephora</taxon>
    </lineage>
</organism>
<dbReference type="Proteomes" id="UP000886501">
    <property type="component" value="Unassembled WGS sequence"/>
</dbReference>
<gene>
    <name evidence="1" type="ORF">BDM02DRAFT_3129282</name>
</gene>
<dbReference type="EMBL" id="MU118019">
    <property type="protein sequence ID" value="KAF9648098.1"/>
    <property type="molecule type" value="Genomic_DNA"/>
</dbReference>
<keyword evidence="2" id="KW-1185">Reference proteome</keyword>
<evidence type="ECO:0000313" key="1">
    <source>
        <dbReference type="EMBL" id="KAF9648098.1"/>
    </source>
</evidence>
<reference evidence="1" key="2">
    <citation type="journal article" date="2020" name="Nat. Commun.">
        <title>Large-scale genome sequencing of mycorrhizal fungi provides insights into the early evolution of symbiotic traits.</title>
        <authorList>
            <person name="Miyauchi S."/>
            <person name="Kiss E."/>
            <person name="Kuo A."/>
            <person name="Drula E."/>
            <person name="Kohler A."/>
            <person name="Sanchez-Garcia M."/>
            <person name="Morin E."/>
            <person name="Andreopoulos B."/>
            <person name="Barry K.W."/>
            <person name="Bonito G."/>
            <person name="Buee M."/>
            <person name="Carver A."/>
            <person name="Chen C."/>
            <person name="Cichocki N."/>
            <person name="Clum A."/>
            <person name="Culley D."/>
            <person name="Crous P.W."/>
            <person name="Fauchery L."/>
            <person name="Girlanda M."/>
            <person name="Hayes R.D."/>
            <person name="Keri Z."/>
            <person name="LaButti K."/>
            <person name="Lipzen A."/>
            <person name="Lombard V."/>
            <person name="Magnuson J."/>
            <person name="Maillard F."/>
            <person name="Murat C."/>
            <person name="Nolan M."/>
            <person name="Ohm R.A."/>
            <person name="Pangilinan J."/>
            <person name="Pereira M.F."/>
            <person name="Perotto S."/>
            <person name="Peter M."/>
            <person name="Pfister S."/>
            <person name="Riley R."/>
            <person name="Sitrit Y."/>
            <person name="Stielow J.B."/>
            <person name="Szollosi G."/>
            <person name="Zifcakova L."/>
            <person name="Stursova M."/>
            <person name="Spatafora J.W."/>
            <person name="Tedersoo L."/>
            <person name="Vaario L.M."/>
            <person name="Yamada A."/>
            <person name="Yan M."/>
            <person name="Wang P."/>
            <person name="Xu J."/>
            <person name="Bruns T."/>
            <person name="Baldrian P."/>
            <person name="Vilgalys R."/>
            <person name="Dunand C."/>
            <person name="Henrissat B."/>
            <person name="Grigoriev I.V."/>
            <person name="Hibbett D."/>
            <person name="Nagy L.G."/>
            <person name="Martin F.M."/>
        </authorList>
    </citation>
    <scope>NUCLEOTIDE SEQUENCE</scope>
    <source>
        <strain evidence="1">P2</strain>
    </source>
</reference>
<sequence length="285" mass="31304">MRDVIPFASPVFLSFSLSLPTPRPTDVYSGRWNRHSTGPPSGILEDMQVLKPNSLPAVPRLLSRIYHAVAANSEPPGLKSALFMQVVASHCQYGEAQGYWRLIASTLGQTHYSTSNTFLMFWTSRALSSPAPSRKGAAYLKIAVPVRGVYPGTRLTATKEAINKEGWVRTADSGSMDGNMVKLSQVHGDSVRSYLLAITVPDPVQLTKIASRVWKRPVSKTDLAMLGGAARDEKVAKAILDVLAKHGVRYGLKGYEFVKRIFVTNESFSVEDGCFTPTTKIRRFS</sequence>
<accession>A0ACB6ZFH9</accession>